<dbReference type="EMBL" id="JADGKB010000213">
    <property type="protein sequence ID" value="KAJ3250929.1"/>
    <property type="molecule type" value="Genomic_DNA"/>
</dbReference>
<dbReference type="SUPFAM" id="SSF56112">
    <property type="entry name" value="Protein kinase-like (PK-like)"/>
    <property type="match status" value="1"/>
</dbReference>
<dbReference type="InterPro" id="IPR000719">
    <property type="entry name" value="Prot_kinase_dom"/>
</dbReference>
<evidence type="ECO:0000313" key="8">
    <source>
        <dbReference type="EMBL" id="KAJ3250929.1"/>
    </source>
</evidence>
<dbReference type="GO" id="GO:0004674">
    <property type="term" value="F:protein serine/threonine kinase activity"/>
    <property type="evidence" value="ECO:0007669"/>
    <property type="project" value="UniProtKB-KW"/>
</dbReference>
<dbReference type="InterPro" id="IPR017441">
    <property type="entry name" value="Protein_kinase_ATP_BS"/>
</dbReference>
<keyword evidence="1 5" id="KW-0547">Nucleotide-binding</keyword>
<dbReference type="InterPro" id="IPR017348">
    <property type="entry name" value="PIM1/2/3"/>
</dbReference>
<dbReference type="PROSITE" id="PS00107">
    <property type="entry name" value="PROTEIN_KINASE_ATP"/>
    <property type="match status" value="1"/>
</dbReference>
<reference evidence="8" key="1">
    <citation type="submission" date="2020-05" db="EMBL/GenBank/DDBJ databases">
        <title>Phylogenomic resolution of chytrid fungi.</title>
        <authorList>
            <person name="Stajich J.E."/>
            <person name="Amses K."/>
            <person name="Simmons R."/>
            <person name="Seto K."/>
            <person name="Myers J."/>
            <person name="Bonds A."/>
            <person name="Quandt C.A."/>
            <person name="Barry K."/>
            <person name="Liu P."/>
            <person name="Grigoriev I."/>
            <person name="Longcore J.E."/>
            <person name="James T.Y."/>
        </authorList>
    </citation>
    <scope>NUCLEOTIDE SEQUENCE</scope>
    <source>
        <strain evidence="8">PLAUS21</strain>
    </source>
</reference>
<dbReference type="PROSITE" id="PS50011">
    <property type="entry name" value="PROTEIN_KINASE_DOM"/>
    <property type="match status" value="1"/>
</dbReference>
<dbReference type="PANTHER" id="PTHR24346:SF30">
    <property type="entry name" value="MATERNAL EMBRYONIC LEUCINE ZIPPER KINASE"/>
    <property type="match status" value="1"/>
</dbReference>
<dbReference type="Gene3D" id="1.10.510.10">
    <property type="entry name" value="Transferase(Phosphotransferase) domain 1"/>
    <property type="match status" value="1"/>
</dbReference>
<gene>
    <name evidence="8" type="ORF">HK103_003045</name>
</gene>
<evidence type="ECO:0000256" key="3">
    <source>
        <dbReference type="PIRSR" id="PIRSR037993-1"/>
    </source>
</evidence>
<keyword evidence="6" id="KW-0723">Serine/threonine-protein kinase</keyword>
<dbReference type="GO" id="GO:0005737">
    <property type="term" value="C:cytoplasm"/>
    <property type="evidence" value="ECO:0007669"/>
    <property type="project" value="TreeGrafter"/>
</dbReference>
<comment type="similarity">
    <text evidence="6">Belongs to the protein kinase superfamily.</text>
</comment>
<evidence type="ECO:0000256" key="4">
    <source>
        <dbReference type="PIRSR" id="PIRSR037993-2"/>
    </source>
</evidence>
<dbReference type="GO" id="GO:0005524">
    <property type="term" value="F:ATP binding"/>
    <property type="evidence" value="ECO:0007669"/>
    <property type="project" value="UniProtKB-UniRule"/>
</dbReference>
<proteinExistence type="inferred from homology"/>
<feature type="binding site" evidence="4">
    <location>
        <position position="123"/>
    </location>
    <ligand>
        <name>ATP</name>
        <dbReference type="ChEBI" id="CHEBI:30616"/>
    </ligand>
</feature>
<dbReference type="PANTHER" id="PTHR24346">
    <property type="entry name" value="MAP/MICROTUBULE AFFINITY-REGULATING KINASE"/>
    <property type="match status" value="1"/>
</dbReference>
<dbReference type="InterPro" id="IPR008271">
    <property type="entry name" value="Ser/Thr_kinase_AS"/>
</dbReference>
<evidence type="ECO:0000256" key="6">
    <source>
        <dbReference type="RuleBase" id="RU000304"/>
    </source>
</evidence>
<dbReference type="InterPro" id="IPR011009">
    <property type="entry name" value="Kinase-like_dom_sf"/>
</dbReference>
<evidence type="ECO:0000313" key="9">
    <source>
        <dbReference type="Proteomes" id="UP001210925"/>
    </source>
</evidence>
<evidence type="ECO:0000256" key="5">
    <source>
        <dbReference type="PROSITE-ProRule" id="PRU10141"/>
    </source>
</evidence>
<evidence type="ECO:0000256" key="1">
    <source>
        <dbReference type="ARBA" id="ARBA00022741"/>
    </source>
</evidence>
<keyword evidence="6" id="KW-0808">Transferase</keyword>
<dbReference type="GO" id="GO:0035556">
    <property type="term" value="P:intracellular signal transduction"/>
    <property type="evidence" value="ECO:0007669"/>
    <property type="project" value="TreeGrafter"/>
</dbReference>
<dbReference type="PIRSF" id="PIRSF037993">
    <property type="entry name" value="STPK_Pim-1"/>
    <property type="match status" value="1"/>
</dbReference>
<dbReference type="Proteomes" id="UP001210925">
    <property type="component" value="Unassembled WGS sequence"/>
</dbReference>
<keyword evidence="2 4" id="KW-0067">ATP-binding</keyword>
<accession>A0AAD5XZV3</accession>
<feature type="binding site" evidence="4 5">
    <location>
        <position position="55"/>
    </location>
    <ligand>
        <name>ATP</name>
        <dbReference type="ChEBI" id="CHEBI:30616"/>
    </ligand>
</feature>
<feature type="non-terminal residue" evidence="8">
    <location>
        <position position="1"/>
    </location>
</feature>
<keyword evidence="6" id="KW-0418">Kinase</keyword>
<sequence>MKTVRMPKRHLFEIPDTAQNILLQKYNLERVLGQGVSGTVYKSVRISDNLPTAIKIIPKNSGTIYRWKYDRSLGTTVPMEVFILKRLDFPGIVKFIEFLEDLNYFYLVMEFVGSENKRRSSFDLFDLISNSNFIETRIKHIFKQVAESVSYLHEKEIIHGDIKDENIVIDSEFNAKLVDFGSSDTGSIVGFRGTKHYTPPELVNDPNYKHDGFSVDVWCLGVLLYTLSFSTIPFKSMQDIIEGKYQETEINRSEELMDLLSKMLELDPKKRITIAQVQSHPWL</sequence>
<comment type="caution">
    <text evidence="8">The sequence shown here is derived from an EMBL/GenBank/DDBJ whole genome shotgun (WGS) entry which is preliminary data.</text>
</comment>
<feature type="active site" description="Proton acceptor" evidence="3">
    <location>
        <position position="161"/>
    </location>
</feature>
<protein>
    <recommendedName>
        <fullName evidence="7">Protein kinase domain-containing protein</fullName>
    </recommendedName>
</protein>
<dbReference type="PROSITE" id="PS00108">
    <property type="entry name" value="PROTEIN_KINASE_ST"/>
    <property type="match status" value="1"/>
</dbReference>
<evidence type="ECO:0000259" key="7">
    <source>
        <dbReference type="PROSITE" id="PS50011"/>
    </source>
</evidence>
<dbReference type="GO" id="GO:0043066">
    <property type="term" value="P:negative regulation of apoptotic process"/>
    <property type="evidence" value="ECO:0007669"/>
    <property type="project" value="InterPro"/>
</dbReference>
<feature type="binding site" evidence="4">
    <location>
        <begin position="32"/>
        <end position="40"/>
    </location>
    <ligand>
        <name>ATP</name>
        <dbReference type="ChEBI" id="CHEBI:30616"/>
    </ligand>
</feature>
<organism evidence="8 9">
    <name type="scientific">Boothiomyces macroporosus</name>
    <dbReference type="NCBI Taxonomy" id="261099"/>
    <lineage>
        <taxon>Eukaryota</taxon>
        <taxon>Fungi</taxon>
        <taxon>Fungi incertae sedis</taxon>
        <taxon>Chytridiomycota</taxon>
        <taxon>Chytridiomycota incertae sedis</taxon>
        <taxon>Chytridiomycetes</taxon>
        <taxon>Rhizophydiales</taxon>
        <taxon>Terramycetaceae</taxon>
        <taxon>Boothiomyces</taxon>
    </lineage>
</organism>
<dbReference type="Pfam" id="PF00069">
    <property type="entry name" value="Pkinase"/>
    <property type="match status" value="1"/>
</dbReference>
<name>A0AAD5XZV3_9FUNG</name>
<keyword evidence="9" id="KW-1185">Reference proteome</keyword>
<feature type="binding site" evidence="4">
    <location>
        <position position="110"/>
    </location>
    <ligand>
        <name>ATP</name>
        <dbReference type="ChEBI" id="CHEBI:30616"/>
    </ligand>
</feature>
<feature type="domain" description="Protein kinase" evidence="7">
    <location>
        <begin position="26"/>
        <end position="283"/>
    </location>
</feature>
<dbReference type="AlphaFoldDB" id="A0AAD5XZV3"/>
<dbReference type="SMART" id="SM00220">
    <property type="entry name" value="S_TKc"/>
    <property type="match status" value="1"/>
</dbReference>
<evidence type="ECO:0000256" key="2">
    <source>
        <dbReference type="ARBA" id="ARBA00022840"/>
    </source>
</evidence>